<name>A0A3B0XA91_9ZZZZ</name>
<dbReference type="EMBL" id="UOFG01000035">
    <property type="protein sequence ID" value="VAW58389.1"/>
    <property type="molecule type" value="Genomic_DNA"/>
</dbReference>
<evidence type="ECO:0000313" key="1">
    <source>
        <dbReference type="EMBL" id="VAW58389.1"/>
    </source>
</evidence>
<accession>A0A3B0XA91</accession>
<sequence length="225" mass="26156">MKNSEIAHYILSTTYKADADTFHIVEEILNQPRSTDDFFPRSVYKDADDSHFVEIVGIDSLSLLDEYLEDNDTLLNESKLRDQLTYDIRREVIRHQDTVKSINNWIPSTENIQMRYIEVPLYLLDEYHQWRDGTIFKNVSGRDEITGFTAYHSVISNVPGVTFFVEFDCAPEVINEGFTNAEYRRIVKDANSYIVGGNQNLYTRFYGKVYSSYDSVNLNNKQKVA</sequence>
<organism evidence="1">
    <name type="scientific">hydrothermal vent metagenome</name>
    <dbReference type="NCBI Taxonomy" id="652676"/>
    <lineage>
        <taxon>unclassified sequences</taxon>
        <taxon>metagenomes</taxon>
        <taxon>ecological metagenomes</taxon>
    </lineage>
</organism>
<proteinExistence type="predicted"/>
<gene>
    <name evidence="1" type="ORF">MNBD_GAMMA11-3001</name>
</gene>
<dbReference type="AlphaFoldDB" id="A0A3B0XA91"/>
<reference evidence="1" key="1">
    <citation type="submission" date="2018-06" db="EMBL/GenBank/DDBJ databases">
        <authorList>
            <person name="Zhirakovskaya E."/>
        </authorList>
    </citation>
    <scope>NUCLEOTIDE SEQUENCE</scope>
</reference>
<protein>
    <submittedName>
        <fullName evidence="1">Uncharacterized protein</fullName>
    </submittedName>
</protein>